<name>A0A074WWD5_9PEZI</name>
<dbReference type="HOGENOM" id="CLU_066755_0_0_1"/>
<feature type="non-terminal residue" evidence="2">
    <location>
        <position position="262"/>
    </location>
</feature>
<keyword evidence="3" id="KW-1185">Reference proteome</keyword>
<dbReference type="AlphaFoldDB" id="A0A074WWD5"/>
<dbReference type="InterPro" id="IPR032710">
    <property type="entry name" value="NTF2-like_dom_sf"/>
</dbReference>
<dbReference type="GeneID" id="25407954"/>
<organism evidence="2 3">
    <name type="scientific">Aureobasidium namibiae CBS 147.97</name>
    <dbReference type="NCBI Taxonomy" id="1043004"/>
    <lineage>
        <taxon>Eukaryota</taxon>
        <taxon>Fungi</taxon>
        <taxon>Dikarya</taxon>
        <taxon>Ascomycota</taxon>
        <taxon>Pezizomycotina</taxon>
        <taxon>Dothideomycetes</taxon>
        <taxon>Dothideomycetidae</taxon>
        <taxon>Dothideales</taxon>
        <taxon>Saccotheciaceae</taxon>
        <taxon>Aureobasidium</taxon>
    </lineage>
</organism>
<dbReference type="SUPFAM" id="SSF54427">
    <property type="entry name" value="NTF2-like"/>
    <property type="match status" value="1"/>
</dbReference>
<dbReference type="RefSeq" id="XP_013427845.1">
    <property type="nucleotide sequence ID" value="XM_013572391.1"/>
</dbReference>
<evidence type="ECO:0000313" key="2">
    <source>
        <dbReference type="EMBL" id="KEQ74052.1"/>
    </source>
</evidence>
<dbReference type="EMBL" id="KL584708">
    <property type="protein sequence ID" value="KEQ74052.1"/>
    <property type="molecule type" value="Genomic_DNA"/>
</dbReference>
<dbReference type="Proteomes" id="UP000027730">
    <property type="component" value="Unassembled WGS sequence"/>
</dbReference>
<dbReference type="PANTHER" id="PTHR31723:SF10">
    <property type="entry name" value="PATHOGEN-RELATED PROTEIN"/>
    <property type="match status" value="1"/>
</dbReference>
<gene>
    <name evidence="2" type="ORF">M436DRAFT_17381</name>
</gene>
<dbReference type="Gene3D" id="3.10.450.50">
    <property type="match status" value="1"/>
</dbReference>
<feature type="region of interest" description="Disordered" evidence="1">
    <location>
        <begin position="1"/>
        <end position="22"/>
    </location>
</feature>
<proteinExistence type="predicted"/>
<reference evidence="2 3" key="1">
    <citation type="journal article" date="2014" name="BMC Genomics">
        <title>Genome sequencing of four Aureobasidium pullulans varieties: biotechnological potential, stress tolerance, and description of new species.</title>
        <authorList>
            <person name="Gostin Ar C."/>
            <person name="Ohm R.A."/>
            <person name="Kogej T."/>
            <person name="Sonjak S."/>
            <person name="Turk M."/>
            <person name="Zajc J."/>
            <person name="Zalar P."/>
            <person name="Grube M."/>
            <person name="Sun H."/>
            <person name="Han J."/>
            <person name="Sharma A."/>
            <person name="Chiniquy J."/>
            <person name="Ngan C.Y."/>
            <person name="Lipzen A."/>
            <person name="Barry K."/>
            <person name="Grigoriev I.V."/>
            <person name="Gunde-Cimerman N."/>
        </authorList>
    </citation>
    <scope>NUCLEOTIDE SEQUENCE [LARGE SCALE GENOMIC DNA]</scope>
    <source>
        <strain evidence="2 3">CBS 147.97</strain>
    </source>
</reference>
<dbReference type="PANTHER" id="PTHR31723">
    <property type="entry name" value="PATHOGENESIS-RELATED FAMILY PROTEIN"/>
    <property type="match status" value="1"/>
</dbReference>
<evidence type="ECO:0008006" key="4">
    <source>
        <dbReference type="Google" id="ProtNLM"/>
    </source>
</evidence>
<sequence length="262" mass="29315">MATADVQQPVQDNPAPAIPDYLADPDAVLKDTNSKWRYGRAPDYSKTRKVYAESKQMNHIAGSLESMVENLVKNWEVEASFKPQLSDWRTVDHSKYSFAINGGPGQTGEHMLKVGTYNAIIAPNEYYSPVYSDFASSHKTFKRMMPTFAWEVLEVYSGPPKVAFKWRHWGTMKNDYVGFNDKGEKVTAKAHGGAIDITGITTATVDDAVRLQDVNTYFDPMEMFRQIAPNGIVNKQVVDRRIDPSTALNTEVPSQDGVKLAQ</sequence>
<protein>
    <recommendedName>
        <fullName evidence="4">Pathogen-related protein</fullName>
    </recommendedName>
</protein>
<evidence type="ECO:0000256" key="1">
    <source>
        <dbReference type="SAM" id="MobiDB-lite"/>
    </source>
</evidence>
<accession>A0A074WWD5</accession>
<feature type="compositionally biased region" description="Polar residues" evidence="1">
    <location>
        <begin position="1"/>
        <end position="11"/>
    </location>
</feature>
<dbReference type="InterPro" id="IPR053218">
    <property type="entry name" value="Pathogen-related_defense"/>
</dbReference>
<evidence type="ECO:0000313" key="3">
    <source>
        <dbReference type="Proteomes" id="UP000027730"/>
    </source>
</evidence>
<dbReference type="OrthoDB" id="65445at2759"/>